<dbReference type="InterPro" id="IPR053138">
    <property type="entry name" value="N-alpha-Ac-DABA_deacetylase"/>
</dbReference>
<dbReference type="PANTHER" id="PTHR37326:SF1">
    <property type="entry name" value="BLL3975 PROTEIN"/>
    <property type="match status" value="1"/>
</dbReference>
<reference evidence="6 7" key="1">
    <citation type="journal article" date="2016" name="Int. J. Syst. Evol. Microbiol.">
        <title>Arsenicitalea aurantiaca gen. nov., sp. nov., a new member of the family Hyphomicrobiaceae, isolated from high-arsenic sediment.</title>
        <authorList>
            <person name="Mu Y."/>
            <person name="Zhou L."/>
            <person name="Zeng X.C."/>
            <person name="Liu L."/>
            <person name="Pan Y."/>
            <person name="Chen X."/>
            <person name="Wang J."/>
            <person name="Li S."/>
            <person name="Li W.J."/>
            <person name="Wang Y."/>
        </authorList>
    </citation>
    <scope>NUCLEOTIDE SEQUENCE [LARGE SCALE GENOMIC DNA]</scope>
    <source>
        <strain evidence="6 7">42-50</strain>
    </source>
</reference>
<accession>A0A433XBF4</accession>
<keyword evidence="4" id="KW-0862">Zinc</keyword>
<comment type="cofactor">
    <cofactor evidence="1">
        <name>Zn(2+)</name>
        <dbReference type="ChEBI" id="CHEBI:29105"/>
    </cofactor>
</comment>
<dbReference type="GO" id="GO:0046872">
    <property type="term" value="F:metal ion binding"/>
    <property type="evidence" value="ECO:0007669"/>
    <property type="project" value="UniProtKB-KW"/>
</dbReference>
<dbReference type="Gene3D" id="3.40.630.10">
    <property type="entry name" value="Zn peptidases"/>
    <property type="match status" value="1"/>
</dbReference>
<dbReference type="EMBL" id="RZNJ01000003">
    <property type="protein sequence ID" value="RUT31393.1"/>
    <property type="molecule type" value="Genomic_DNA"/>
</dbReference>
<comment type="caution">
    <text evidence="6">The sequence shown here is derived from an EMBL/GenBank/DDBJ whole genome shotgun (WGS) entry which is preliminary data.</text>
</comment>
<dbReference type="AlphaFoldDB" id="A0A433XBF4"/>
<protein>
    <submittedName>
        <fullName evidence="6">Succinylglutamate desuccinylase</fullName>
    </submittedName>
</protein>
<dbReference type="GO" id="GO:0016811">
    <property type="term" value="F:hydrolase activity, acting on carbon-nitrogen (but not peptide) bonds, in linear amides"/>
    <property type="evidence" value="ECO:0007669"/>
    <property type="project" value="InterPro"/>
</dbReference>
<dbReference type="CDD" id="cd06252">
    <property type="entry name" value="M14_ASTE_ASPA-like"/>
    <property type="match status" value="1"/>
</dbReference>
<dbReference type="PANTHER" id="PTHR37326">
    <property type="entry name" value="BLL3975 PROTEIN"/>
    <property type="match status" value="1"/>
</dbReference>
<dbReference type="Pfam" id="PF24827">
    <property type="entry name" value="AstE_AspA_cat"/>
    <property type="match status" value="1"/>
</dbReference>
<dbReference type="OrthoDB" id="9782876at2"/>
<evidence type="ECO:0000256" key="2">
    <source>
        <dbReference type="ARBA" id="ARBA00022723"/>
    </source>
</evidence>
<gene>
    <name evidence="6" type="ORF">EMQ25_11120</name>
</gene>
<evidence type="ECO:0000256" key="1">
    <source>
        <dbReference type="ARBA" id="ARBA00001947"/>
    </source>
</evidence>
<keyword evidence="3" id="KW-0378">Hydrolase</keyword>
<dbReference type="PIRSF" id="PIRSF039012">
    <property type="entry name" value="ASP"/>
    <property type="match status" value="1"/>
</dbReference>
<dbReference type="InterPro" id="IPR043795">
    <property type="entry name" value="N-alpha-Ac-DABA-like"/>
</dbReference>
<evidence type="ECO:0000313" key="7">
    <source>
        <dbReference type="Proteomes" id="UP000281547"/>
    </source>
</evidence>
<keyword evidence="7" id="KW-1185">Reference proteome</keyword>
<name>A0A433XBF4_9HYPH</name>
<dbReference type="GO" id="GO:0016788">
    <property type="term" value="F:hydrolase activity, acting on ester bonds"/>
    <property type="evidence" value="ECO:0007669"/>
    <property type="project" value="InterPro"/>
</dbReference>
<evidence type="ECO:0000313" key="6">
    <source>
        <dbReference type="EMBL" id="RUT31393.1"/>
    </source>
</evidence>
<organism evidence="6 7">
    <name type="scientific">Arsenicitalea aurantiaca</name>
    <dbReference type="NCBI Taxonomy" id="1783274"/>
    <lineage>
        <taxon>Bacteria</taxon>
        <taxon>Pseudomonadati</taxon>
        <taxon>Pseudomonadota</taxon>
        <taxon>Alphaproteobacteria</taxon>
        <taxon>Hyphomicrobiales</taxon>
        <taxon>Devosiaceae</taxon>
        <taxon>Arsenicitalea</taxon>
    </lineage>
</organism>
<evidence type="ECO:0000256" key="4">
    <source>
        <dbReference type="ARBA" id="ARBA00022833"/>
    </source>
</evidence>
<dbReference type="InterPro" id="IPR055438">
    <property type="entry name" value="AstE_AspA_cat"/>
</dbReference>
<keyword evidence="2" id="KW-0479">Metal-binding</keyword>
<evidence type="ECO:0000259" key="5">
    <source>
        <dbReference type="Pfam" id="PF24827"/>
    </source>
</evidence>
<dbReference type="SUPFAM" id="SSF53187">
    <property type="entry name" value="Zn-dependent exopeptidases"/>
    <property type="match status" value="1"/>
</dbReference>
<feature type="domain" description="Succinylglutamate desuccinylase/Aspartoacylase catalytic" evidence="5">
    <location>
        <begin position="50"/>
        <end position="237"/>
    </location>
</feature>
<proteinExistence type="predicted"/>
<dbReference type="RefSeq" id="WP_127188638.1">
    <property type="nucleotide sequence ID" value="NZ_RZNJ01000003.1"/>
</dbReference>
<sequence length="345" mass="37030">MARQIVKPAELDLESPGRRDYLVALEHDSIWGDHLIPLTVMVGAGAKPGEGLVAFGSNHGNEFEGPVVIRHLLREIDPADVTGRIILVPVLNPAAFRAGTRDSTLDDGVNLNRAFVDGAGRVPALGRITHRIADFVRSAIWPHVHVVIDLHAGGDVARFAPGTSFHPIEDPAQGRLIEKTARWFGTPLVIVYQNETPGLLPSEAERLGKITIGTELGWGAAVQHEGVRYGKHGVRAAAIHTGQMRGEIAPIAHHADGSQLKAAMVDRACFTCAPVSGHYEPLMACGTRVTAGTVVGLIHDFERVDEDPWPARAGVDGVVIAQAWGAKVRQGQHVVVTGQILPWLE</sequence>
<dbReference type="Proteomes" id="UP000281547">
    <property type="component" value="Unassembled WGS sequence"/>
</dbReference>
<evidence type="ECO:0000256" key="3">
    <source>
        <dbReference type="ARBA" id="ARBA00022801"/>
    </source>
</evidence>